<accession>A0A9P8WAU1</accession>
<sequence length="220" mass="24116">MTLTYSPMVTAMIQSAGLGGLANVLAQLIEAYRSGSPVSIDFVPVFQFLLFNLIATPPNFLWQDFLESTFPAYPAPPTPHPKKSDDPAPAPPLPKLSIRNTVIKLLLDQTVGAALNTLLFSTYMHSLHQALHPVPRITDIFKAISFWTSPGAVDLTRVDWLQVWQASLDEFWPIVVAGWKLWPVVSLVNFTAVKTVEGRNLVGALAGVGWGIYMSFVAAQ</sequence>
<evidence type="ECO:0000256" key="1">
    <source>
        <dbReference type="ARBA" id="ARBA00004141"/>
    </source>
</evidence>
<dbReference type="PANTHER" id="PTHR11266:SF80">
    <property type="entry name" value="PEROXISOMAL MEMBRANE PROTEIN 2"/>
    <property type="match status" value="1"/>
</dbReference>
<proteinExistence type="inferred from homology"/>
<evidence type="ECO:0000256" key="5">
    <source>
        <dbReference type="ARBA" id="ARBA00023136"/>
    </source>
</evidence>
<evidence type="ECO:0000256" key="3">
    <source>
        <dbReference type="ARBA" id="ARBA00022692"/>
    </source>
</evidence>
<dbReference type="EMBL" id="JAGPYM010000005">
    <property type="protein sequence ID" value="KAH6894133.1"/>
    <property type="molecule type" value="Genomic_DNA"/>
</dbReference>
<evidence type="ECO:0000256" key="6">
    <source>
        <dbReference type="RuleBase" id="RU363053"/>
    </source>
</evidence>
<organism evidence="7 8">
    <name type="scientific">Thelonectria olida</name>
    <dbReference type="NCBI Taxonomy" id="1576542"/>
    <lineage>
        <taxon>Eukaryota</taxon>
        <taxon>Fungi</taxon>
        <taxon>Dikarya</taxon>
        <taxon>Ascomycota</taxon>
        <taxon>Pezizomycotina</taxon>
        <taxon>Sordariomycetes</taxon>
        <taxon>Hypocreomycetidae</taxon>
        <taxon>Hypocreales</taxon>
        <taxon>Nectriaceae</taxon>
        <taxon>Thelonectria</taxon>
    </lineage>
</organism>
<evidence type="ECO:0000313" key="7">
    <source>
        <dbReference type="EMBL" id="KAH6894133.1"/>
    </source>
</evidence>
<gene>
    <name evidence="7" type="ORF">B0T10DRAFT_603676</name>
</gene>
<reference evidence="7 8" key="1">
    <citation type="journal article" date="2021" name="Nat. Commun.">
        <title>Genetic determinants of endophytism in the Arabidopsis root mycobiome.</title>
        <authorList>
            <person name="Mesny F."/>
            <person name="Miyauchi S."/>
            <person name="Thiergart T."/>
            <person name="Pickel B."/>
            <person name="Atanasova L."/>
            <person name="Karlsson M."/>
            <person name="Huettel B."/>
            <person name="Barry K.W."/>
            <person name="Haridas S."/>
            <person name="Chen C."/>
            <person name="Bauer D."/>
            <person name="Andreopoulos W."/>
            <person name="Pangilinan J."/>
            <person name="LaButti K."/>
            <person name="Riley R."/>
            <person name="Lipzen A."/>
            <person name="Clum A."/>
            <person name="Drula E."/>
            <person name="Henrissat B."/>
            <person name="Kohler A."/>
            <person name="Grigoriev I.V."/>
            <person name="Martin F.M."/>
            <person name="Hacquard S."/>
        </authorList>
    </citation>
    <scope>NUCLEOTIDE SEQUENCE [LARGE SCALE GENOMIC DNA]</scope>
    <source>
        <strain evidence="7 8">MPI-CAGE-CH-0241</strain>
    </source>
</reference>
<name>A0A9P8WAU1_9HYPO</name>
<dbReference type="Proteomes" id="UP000777438">
    <property type="component" value="Unassembled WGS sequence"/>
</dbReference>
<keyword evidence="5" id="KW-0472">Membrane</keyword>
<comment type="caution">
    <text evidence="7">The sequence shown here is derived from an EMBL/GenBank/DDBJ whole genome shotgun (WGS) entry which is preliminary data.</text>
</comment>
<evidence type="ECO:0000313" key="8">
    <source>
        <dbReference type="Proteomes" id="UP000777438"/>
    </source>
</evidence>
<evidence type="ECO:0000256" key="4">
    <source>
        <dbReference type="ARBA" id="ARBA00022989"/>
    </source>
</evidence>
<evidence type="ECO:0000256" key="2">
    <source>
        <dbReference type="ARBA" id="ARBA00006824"/>
    </source>
</evidence>
<comment type="similarity">
    <text evidence="2 6">Belongs to the peroxisomal membrane protein PXMP2/4 family.</text>
</comment>
<comment type="subcellular location">
    <subcellularLocation>
        <location evidence="1">Membrane</location>
        <topology evidence="1">Multi-pass membrane protein</topology>
    </subcellularLocation>
</comment>
<dbReference type="InterPro" id="IPR007248">
    <property type="entry name" value="Mpv17_PMP22"/>
</dbReference>
<dbReference type="AlphaFoldDB" id="A0A9P8WAU1"/>
<dbReference type="OrthoDB" id="10267969at2759"/>
<dbReference type="GO" id="GO:0005778">
    <property type="term" value="C:peroxisomal membrane"/>
    <property type="evidence" value="ECO:0007669"/>
    <property type="project" value="TreeGrafter"/>
</dbReference>
<keyword evidence="4" id="KW-1133">Transmembrane helix</keyword>
<keyword evidence="3" id="KW-0812">Transmembrane</keyword>
<dbReference type="Pfam" id="PF04117">
    <property type="entry name" value="Mpv17_PMP22"/>
    <property type="match status" value="1"/>
</dbReference>
<protein>
    <submittedName>
        <fullName evidence="7">Uncharacterized protein</fullName>
    </submittedName>
</protein>
<dbReference type="PANTHER" id="PTHR11266">
    <property type="entry name" value="PEROXISOMAL MEMBRANE PROTEIN 2, PXMP2 MPV17"/>
    <property type="match status" value="1"/>
</dbReference>
<keyword evidence="8" id="KW-1185">Reference proteome</keyword>